<name>X0UCL9_9ZZZZ</name>
<reference evidence="1" key="1">
    <citation type="journal article" date="2014" name="Front. Microbiol.">
        <title>High frequency of phylogenetically diverse reductive dehalogenase-homologous genes in deep subseafloor sedimentary metagenomes.</title>
        <authorList>
            <person name="Kawai M."/>
            <person name="Futagami T."/>
            <person name="Toyoda A."/>
            <person name="Takaki Y."/>
            <person name="Nishi S."/>
            <person name="Hori S."/>
            <person name="Arai W."/>
            <person name="Tsubouchi T."/>
            <person name="Morono Y."/>
            <person name="Uchiyama I."/>
            <person name="Ito T."/>
            <person name="Fujiyama A."/>
            <person name="Inagaki F."/>
            <person name="Takami H."/>
        </authorList>
    </citation>
    <scope>NUCLEOTIDE SEQUENCE</scope>
    <source>
        <strain evidence="1">Expedition CK06-06</strain>
    </source>
</reference>
<dbReference type="AlphaFoldDB" id="X0UCL9"/>
<dbReference type="SUPFAM" id="SSF52172">
    <property type="entry name" value="CheY-like"/>
    <property type="match status" value="1"/>
</dbReference>
<protein>
    <recommendedName>
        <fullName evidence="2">Response regulatory domain-containing protein</fullName>
    </recommendedName>
</protein>
<evidence type="ECO:0000313" key="1">
    <source>
        <dbReference type="EMBL" id="GAF86225.1"/>
    </source>
</evidence>
<accession>X0UCL9</accession>
<evidence type="ECO:0008006" key="2">
    <source>
        <dbReference type="Google" id="ProtNLM"/>
    </source>
</evidence>
<dbReference type="Gene3D" id="3.40.50.2300">
    <property type="match status" value="1"/>
</dbReference>
<proteinExistence type="predicted"/>
<dbReference type="EMBL" id="BARS01017583">
    <property type="protein sequence ID" value="GAF86225.1"/>
    <property type="molecule type" value="Genomic_DNA"/>
</dbReference>
<sequence length="80" mass="9315">MTIENFRPDYVVIDCSLGAERSHEFAKLLYEDPRIPFVRIIFAGDKDELPGECDKLVFGFIERPFSIEMIEELIEGFKNN</sequence>
<dbReference type="InterPro" id="IPR011006">
    <property type="entry name" value="CheY-like_superfamily"/>
</dbReference>
<gene>
    <name evidence="1" type="ORF">S01H1_28740</name>
</gene>
<comment type="caution">
    <text evidence="1">The sequence shown here is derived from an EMBL/GenBank/DDBJ whole genome shotgun (WGS) entry which is preliminary data.</text>
</comment>
<organism evidence="1">
    <name type="scientific">marine sediment metagenome</name>
    <dbReference type="NCBI Taxonomy" id="412755"/>
    <lineage>
        <taxon>unclassified sequences</taxon>
        <taxon>metagenomes</taxon>
        <taxon>ecological metagenomes</taxon>
    </lineage>
</organism>